<keyword evidence="5 10" id="KW-0547">Nucleotide-binding</keyword>
<evidence type="ECO:0000256" key="4">
    <source>
        <dbReference type="ARBA" id="ARBA00022723"/>
    </source>
</evidence>
<keyword evidence="10" id="KW-0963">Cytoplasm</keyword>
<feature type="short sequence motif" description="'HIGH' region" evidence="10">
    <location>
        <begin position="34"/>
        <end position="44"/>
    </location>
</feature>
<comment type="subunit">
    <text evidence="2 10">Monomer.</text>
</comment>
<dbReference type="Pfam" id="PF01406">
    <property type="entry name" value="tRNA-synt_1e"/>
    <property type="match status" value="1"/>
</dbReference>
<dbReference type="AlphaFoldDB" id="A0A177Y1P1"/>
<dbReference type="Proteomes" id="UP000078406">
    <property type="component" value="Unassembled WGS sequence"/>
</dbReference>
<evidence type="ECO:0000256" key="5">
    <source>
        <dbReference type="ARBA" id="ARBA00022741"/>
    </source>
</evidence>
<evidence type="ECO:0000256" key="8">
    <source>
        <dbReference type="ARBA" id="ARBA00022917"/>
    </source>
</evidence>
<dbReference type="NCBIfam" id="TIGR00435">
    <property type="entry name" value="cysS"/>
    <property type="match status" value="1"/>
</dbReference>
<evidence type="ECO:0000256" key="6">
    <source>
        <dbReference type="ARBA" id="ARBA00022833"/>
    </source>
</evidence>
<evidence type="ECO:0000256" key="10">
    <source>
        <dbReference type="HAMAP-Rule" id="MF_00041"/>
    </source>
</evidence>
<feature type="domain" description="tRNA synthetases class I catalytic" evidence="11">
    <location>
        <begin position="19"/>
        <end position="327"/>
    </location>
</feature>
<dbReference type="RefSeq" id="WP_054961189.1">
    <property type="nucleotide sequence ID" value="NZ_LLEI02000021.1"/>
</dbReference>
<feature type="binding site" evidence="10">
    <location>
        <position position="32"/>
    </location>
    <ligand>
        <name>Zn(2+)</name>
        <dbReference type="ChEBI" id="CHEBI:29105"/>
    </ligand>
</feature>
<dbReference type="Gene3D" id="3.40.50.620">
    <property type="entry name" value="HUPs"/>
    <property type="match status" value="1"/>
</dbReference>
<reference evidence="12 13" key="1">
    <citation type="journal article" date="2016" name="Syst. Appl. Microbiol.">
        <title>Vibrio bivalvicida sp. nov., a novel larval pathogen for bivalve molluscs reared in a hatchery.</title>
        <authorList>
            <person name="Dubert J."/>
            <person name="Romalde J.L."/>
            <person name="Prado S."/>
            <person name="Barja J.L."/>
        </authorList>
    </citation>
    <scope>NUCLEOTIDE SEQUENCE [LARGE SCALE GENOMIC DNA]</scope>
    <source>
        <strain evidence="12 13">605</strain>
    </source>
</reference>
<dbReference type="InterPro" id="IPR015803">
    <property type="entry name" value="Cys-tRNA-ligase"/>
</dbReference>
<dbReference type="InterPro" id="IPR014729">
    <property type="entry name" value="Rossmann-like_a/b/a_fold"/>
</dbReference>
<dbReference type="InterPro" id="IPR024909">
    <property type="entry name" value="Cys-tRNA/MSH_ligase"/>
</dbReference>
<dbReference type="HAMAP" id="MF_00041">
    <property type="entry name" value="Cys_tRNA_synth"/>
    <property type="match status" value="1"/>
</dbReference>
<dbReference type="GO" id="GO:0004817">
    <property type="term" value="F:cysteine-tRNA ligase activity"/>
    <property type="evidence" value="ECO:0007669"/>
    <property type="project" value="UniProtKB-UniRule"/>
</dbReference>
<protein>
    <recommendedName>
        <fullName evidence="10">Cysteine--tRNA ligase</fullName>
        <ecNumber evidence="10">6.1.1.16</ecNumber>
    </recommendedName>
    <alternativeName>
        <fullName evidence="10">Cysteinyl-tRNA synthetase</fullName>
        <shortName evidence="10">CysRS</shortName>
    </alternativeName>
</protein>
<dbReference type="PANTHER" id="PTHR10890:SF3">
    <property type="entry name" value="CYSTEINE--TRNA LIGASE, CYTOPLASMIC"/>
    <property type="match status" value="1"/>
</dbReference>
<feature type="binding site" evidence="10">
    <location>
        <position position="283"/>
    </location>
    <ligand>
        <name>ATP</name>
        <dbReference type="ChEBI" id="CHEBI:30616"/>
    </ligand>
</feature>
<dbReference type="PANTHER" id="PTHR10890">
    <property type="entry name" value="CYSTEINYL-TRNA SYNTHETASE"/>
    <property type="match status" value="1"/>
</dbReference>
<organism evidence="12 13">
    <name type="scientific">Vibrio bivalvicida</name>
    <dbReference type="NCBI Taxonomy" id="1276888"/>
    <lineage>
        <taxon>Bacteria</taxon>
        <taxon>Pseudomonadati</taxon>
        <taxon>Pseudomonadota</taxon>
        <taxon>Gammaproteobacteria</taxon>
        <taxon>Vibrionales</taxon>
        <taxon>Vibrionaceae</taxon>
        <taxon>Vibrio</taxon>
        <taxon>Vibrio oreintalis group</taxon>
    </lineage>
</organism>
<evidence type="ECO:0000256" key="9">
    <source>
        <dbReference type="ARBA" id="ARBA00023146"/>
    </source>
</evidence>
<dbReference type="GO" id="GO:0005829">
    <property type="term" value="C:cytosol"/>
    <property type="evidence" value="ECO:0007669"/>
    <property type="project" value="TreeGrafter"/>
</dbReference>
<feature type="binding site" evidence="10">
    <location>
        <position position="223"/>
    </location>
    <ligand>
        <name>Zn(2+)</name>
        <dbReference type="ChEBI" id="CHEBI:29105"/>
    </ligand>
</feature>
<sequence>MTSVTLTLFDTMAREQRPFKSIDSNTVGLYACGPTVYDYAHAGNLRTYLFVDTLRRVLSFNGYQVNHVMNITDVGHLTSDADTGEDKMEKGARKQNKSAWEIAKYFEQAFLTDLKQLNILTPTTICRATEHIQEQIDFITELEEKGFTYQTRDGVYLDTSKLSEYGRLARLDTSGLEAGIRVNMADKKLATDFALWKFSGEQARQMEWPSPWGVGFPGWHIECSAMAEKYLGEQFDIHVGGEDHIPIHHTNEIAQCQAKNGHIQANYWLHGFFLQLNKEKISKSGTSLRLEALLERGFEPLAYRYLTLTSHYRSHLSFTWESLQGAQTALKRLRNKVAKLADNGQLIEEYKLRFILLINQDLNMPKALALLWDVLDSAYPSQDIKATVLFFDKILGLNIDHIEEVIVPDEVIRLAEERLVLKQQKRFADADKIREQITALGYQVADKGDKFEFTPL</sequence>
<dbReference type="InterPro" id="IPR032678">
    <property type="entry name" value="tRNA-synt_1_cat_dom"/>
</dbReference>
<feature type="binding site" evidence="10">
    <location>
        <position position="252"/>
    </location>
    <ligand>
        <name>Zn(2+)</name>
        <dbReference type="ChEBI" id="CHEBI:29105"/>
    </ligand>
</feature>
<comment type="cofactor">
    <cofactor evidence="10">
        <name>Zn(2+)</name>
        <dbReference type="ChEBI" id="CHEBI:29105"/>
    </cofactor>
    <text evidence="10">Binds 1 zinc ion per subunit.</text>
</comment>
<comment type="caution">
    <text evidence="12">The sequence shown here is derived from an EMBL/GenBank/DDBJ whole genome shotgun (WGS) entry which is preliminary data.</text>
</comment>
<accession>A0A177Y1P1</accession>
<comment type="catalytic activity">
    <reaction evidence="10">
        <text>tRNA(Cys) + L-cysteine + ATP = L-cysteinyl-tRNA(Cys) + AMP + diphosphate</text>
        <dbReference type="Rhea" id="RHEA:17773"/>
        <dbReference type="Rhea" id="RHEA-COMP:9661"/>
        <dbReference type="Rhea" id="RHEA-COMP:9679"/>
        <dbReference type="ChEBI" id="CHEBI:30616"/>
        <dbReference type="ChEBI" id="CHEBI:33019"/>
        <dbReference type="ChEBI" id="CHEBI:35235"/>
        <dbReference type="ChEBI" id="CHEBI:78442"/>
        <dbReference type="ChEBI" id="CHEBI:78517"/>
        <dbReference type="ChEBI" id="CHEBI:456215"/>
        <dbReference type="EC" id="6.1.1.16"/>
    </reaction>
</comment>
<name>A0A177Y1P1_9VIBR</name>
<dbReference type="CDD" id="cd00672">
    <property type="entry name" value="CysRS_core"/>
    <property type="match status" value="1"/>
</dbReference>
<feature type="binding site" evidence="10">
    <location>
        <position position="248"/>
    </location>
    <ligand>
        <name>Zn(2+)</name>
        <dbReference type="ChEBI" id="CHEBI:29105"/>
    </ligand>
</feature>
<proteinExistence type="inferred from homology"/>
<dbReference type="SUPFAM" id="SSF52374">
    <property type="entry name" value="Nucleotidylyl transferase"/>
    <property type="match status" value="1"/>
</dbReference>
<dbReference type="Gene3D" id="1.20.120.640">
    <property type="entry name" value="Anticodon-binding domain of a subclass of class I aminoacyl-tRNA synthetases"/>
    <property type="match status" value="1"/>
</dbReference>
<dbReference type="GO" id="GO:0006423">
    <property type="term" value="P:cysteinyl-tRNA aminoacylation"/>
    <property type="evidence" value="ECO:0007669"/>
    <property type="project" value="UniProtKB-UniRule"/>
</dbReference>
<keyword evidence="9 10" id="KW-0030">Aminoacyl-tRNA synthetase</keyword>
<dbReference type="GO" id="GO:0005524">
    <property type="term" value="F:ATP binding"/>
    <property type="evidence" value="ECO:0007669"/>
    <property type="project" value="UniProtKB-UniRule"/>
</dbReference>
<evidence type="ECO:0000256" key="2">
    <source>
        <dbReference type="ARBA" id="ARBA00011245"/>
    </source>
</evidence>
<dbReference type="EMBL" id="LLEI02000021">
    <property type="protein sequence ID" value="OAJ94741.1"/>
    <property type="molecule type" value="Genomic_DNA"/>
</dbReference>
<keyword evidence="4 10" id="KW-0479">Metal-binding</keyword>
<dbReference type="InterPro" id="IPR009080">
    <property type="entry name" value="tRNAsynth_Ia_anticodon-bd"/>
</dbReference>
<evidence type="ECO:0000256" key="1">
    <source>
        <dbReference type="ARBA" id="ARBA00005594"/>
    </source>
</evidence>
<keyword evidence="8 10" id="KW-0648">Protein biosynthesis</keyword>
<comment type="subcellular location">
    <subcellularLocation>
        <location evidence="10">Cytoplasm</location>
    </subcellularLocation>
</comment>
<evidence type="ECO:0000259" key="11">
    <source>
        <dbReference type="Pfam" id="PF01406"/>
    </source>
</evidence>
<dbReference type="EC" id="6.1.1.16" evidence="10"/>
<keyword evidence="6 10" id="KW-0862">Zinc</keyword>
<evidence type="ECO:0000313" key="12">
    <source>
        <dbReference type="EMBL" id="OAJ94741.1"/>
    </source>
</evidence>
<evidence type="ECO:0000256" key="7">
    <source>
        <dbReference type="ARBA" id="ARBA00022840"/>
    </source>
</evidence>
<keyword evidence="3 10" id="KW-0436">Ligase</keyword>
<dbReference type="SUPFAM" id="SSF47323">
    <property type="entry name" value="Anticodon-binding domain of a subclass of class I aminoacyl-tRNA synthetases"/>
    <property type="match status" value="1"/>
</dbReference>
<comment type="similarity">
    <text evidence="1 10">Belongs to the class-I aminoacyl-tRNA synthetase family.</text>
</comment>
<comment type="caution">
    <text evidence="10">Lacks conserved residue(s) required for the propagation of feature annotation.</text>
</comment>
<evidence type="ECO:0000313" key="13">
    <source>
        <dbReference type="Proteomes" id="UP000078406"/>
    </source>
</evidence>
<gene>
    <name evidence="10" type="primary">cysS</name>
    <name evidence="12" type="ORF">APB76_05515</name>
</gene>
<keyword evidence="7 10" id="KW-0067">ATP-binding</keyword>
<dbReference type="PRINTS" id="PR00983">
    <property type="entry name" value="TRNASYNTHCYS"/>
</dbReference>
<evidence type="ECO:0000256" key="3">
    <source>
        <dbReference type="ARBA" id="ARBA00022598"/>
    </source>
</evidence>
<dbReference type="GO" id="GO:0008270">
    <property type="term" value="F:zinc ion binding"/>
    <property type="evidence" value="ECO:0007669"/>
    <property type="project" value="UniProtKB-UniRule"/>
</dbReference>